<organism evidence="2 3">
    <name type="scientific">Zosterops borbonicus</name>
    <dbReference type="NCBI Taxonomy" id="364589"/>
    <lineage>
        <taxon>Eukaryota</taxon>
        <taxon>Metazoa</taxon>
        <taxon>Chordata</taxon>
        <taxon>Craniata</taxon>
        <taxon>Vertebrata</taxon>
        <taxon>Euteleostomi</taxon>
        <taxon>Archelosauria</taxon>
        <taxon>Archosauria</taxon>
        <taxon>Dinosauria</taxon>
        <taxon>Saurischia</taxon>
        <taxon>Theropoda</taxon>
        <taxon>Coelurosauria</taxon>
        <taxon>Aves</taxon>
        <taxon>Neognathae</taxon>
        <taxon>Neoaves</taxon>
        <taxon>Telluraves</taxon>
        <taxon>Australaves</taxon>
        <taxon>Passeriformes</taxon>
        <taxon>Sylvioidea</taxon>
        <taxon>Zosteropidae</taxon>
        <taxon>Zosterops</taxon>
    </lineage>
</organism>
<evidence type="ECO:0000256" key="1">
    <source>
        <dbReference type="SAM" id="MobiDB-lite"/>
    </source>
</evidence>
<dbReference type="Proteomes" id="UP000796761">
    <property type="component" value="Unassembled WGS sequence"/>
</dbReference>
<sequence length="140" mass="15223">MVMGQVSPPQVQTDPFSEENGKFSMYPKQEGPKARDIHVEQEVKNRRKPIMGQALDTMGPLLVVLGVSSVMSGVVDTCEGQDALQRDLEKFKWVSGNLMKFNKAKFKLLHLGQINPGTNTAWGMGDGEQTCQEGLGGTGG</sequence>
<feature type="region of interest" description="Disordered" evidence="1">
    <location>
        <begin position="1"/>
        <end position="35"/>
    </location>
</feature>
<dbReference type="AlphaFoldDB" id="A0A8K1LTH8"/>
<gene>
    <name evidence="2" type="ORF">HGM15179_001986</name>
</gene>
<evidence type="ECO:0000313" key="2">
    <source>
        <dbReference type="EMBL" id="TRZ25083.1"/>
    </source>
</evidence>
<reference evidence="2" key="1">
    <citation type="submission" date="2019-04" db="EMBL/GenBank/DDBJ databases">
        <title>Genome assembly of Zosterops borbonicus 15179.</title>
        <authorList>
            <person name="Leroy T."/>
            <person name="Anselmetti Y."/>
            <person name="Tilak M.-K."/>
            <person name="Nabholz B."/>
        </authorList>
    </citation>
    <scope>NUCLEOTIDE SEQUENCE</scope>
    <source>
        <strain evidence="2">HGM_15179</strain>
        <tissue evidence="2">Muscle</tissue>
    </source>
</reference>
<comment type="caution">
    <text evidence="2">The sequence shown here is derived from an EMBL/GenBank/DDBJ whole genome shotgun (WGS) entry which is preliminary data.</text>
</comment>
<dbReference type="OrthoDB" id="10056483at2759"/>
<keyword evidence="3" id="KW-1185">Reference proteome</keyword>
<accession>A0A8K1LTH8</accession>
<dbReference type="EMBL" id="SWJQ01000033">
    <property type="protein sequence ID" value="TRZ25083.1"/>
    <property type="molecule type" value="Genomic_DNA"/>
</dbReference>
<proteinExistence type="predicted"/>
<evidence type="ECO:0000313" key="3">
    <source>
        <dbReference type="Proteomes" id="UP000796761"/>
    </source>
</evidence>
<protein>
    <submittedName>
        <fullName evidence="2">Uncharacterized protein</fullName>
    </submittedName>
</protein>
<name>A0A8K1LTH8_9PASS</name>